<name>A0A5M9J9H6_MONFR</name>
<feature type="region of interest" description="Disordered" evidence="1">
    <location>
        <begin position="1"/>
        <end position="31"/>
    </location>
</feature>
<evidence type="ECO:0000313" key="3">
    <source>
        <dbReference type="Proteomes" id="UP000322873"/>
    </source>
</evidence>
<keyword evidence="3" id="KW-1185">Reference proteome</keyword>
<feature type="compositionally biased region" description="Basic residues" evidence="1">
    <location>
        <begin position="10"/>
        <end position="28"/>
    </location>
</feature>
<dbReference type="AlphaFoldDB" id="A0A5M9J9H6"/>
<evidence type="ECO:0000256" key="1">
    <source>
        <dbReference type="SAM" id="MobiDB-lite"/>
    </source>
</evidence>
<proteinExistence type="predicted"/>
<organism evidence="2 3">
    <name type="scientific">Monilinia fructicola</name>
    <name type="common">Brown rot fungus</name>
    <name type="synonym">Ciboria fructicola</name>
    <dbReference type="NCBI Taxonomy" id="38448"/>
    <lineage>
        <taxon>Eukaryota</taxon>
        <taxon>Fungi</taxon>
        <taxon>Dikarya</taxon>
        <taxon>Ascomycota</taxon>
        <taxon>Pezizomycotina</taxon>
        <taxon>Leotiomycetes</taxon>
        <taxon>Helotiales</taxon>
        <taxon>Sclerotiniaceae</taxon>
        <taxon>Monilinia</taxon>
    </lineage>
</organism>
<gene>
    <name evidence="2" type="ORF">EYC84_011923</name>
</gene>
<sequence>MNEEQEKGAAQKHMKKLAPLKSKKKKALSKPIRSFERDPLVAQPLPELFGITLRGETKHGGLMSCSNLLFHHIREIRDVNTNQP</sequence>
<protein>
    <submittedName>
        <fullName evidence="2">Uncharacterized protein</fullName>
    </submittedName>
</protein>
<reference evidence="2 3" key="1">
    <citation type="submission" date="2019-06" db="EMBL/GenBank/DDBJ databases">
        <title>Genome Sequence of the Brown Rot Fungal Pathogen Monilinia fructicola.</title>
        <authorList>
            <person name="De Miccolis Angelini R.M."/>
            <person name="Landi L."/>
            <person name="Abate D."/>
            <person name="Pollastro S."/>
            <person name="Romanazzi G."/>
            <person name="Faretra F."/>
        </authorList>
    </citation>
    <scope>NUCLEOTIDE SEQUENCE [LARGE SCALE GENOMIC DNA]</scope>
    <source>
        <strain evidence="2 3">Mfrc123</strain>
    </source>
</reference>
<comment type="caution">
    <text evidence="2">The sequence shown here is derived from an EMBL/GenBank/DDBJ whole genome shotgun (WGS) entry which is preliminary data.</text>
</comment>
<accession>A0A5M9J9H6</accession>
<evidence type="ECO:0000313" key="2">
    <source>
        <dbReference type="EMBL" id="KAA8563915.1"/>
    </source>
</evidence>
<dbReference type="Proteomes" id="UP000322873">
    <property type="component" value="Unassembled WGS sequence"/>
</dbReference>
<dbReference type="EMBL" id="VICG01000016">
    <property type="protein sequence ID" value="KAA8563915.1"/>
    <property type="molecule type" value="Genomic_DNA"/>
</dbReference>